<evidence type="ECO:0000313" key="1">
    <source>
        <dbReference type="EMBL" id="KLU89724.1"/>
    </source>
</evidence>
<reference evidence="3" key="1">
    <citation type="submission" date="2010-05" db="EMBL/GenBank/DDBJ databases">
        <title>The genome sequence of Magnaporthe poae strain ATCC 64411.</title>
        <authorList>
            <person name="Ma L.-J."/>
            <person name="Dead R."/>
            <person name="Young S."/>
            <person name="Zeng Q."/>
            <person name="Koehrsen M."/>
            <person name="Alvarado L."/>
            <person name="Berlin A."/>
            <person name="Chapman S.B."/>
            <person name="Chen Z."/>
            <person name="Freedman E."/>
            <person name="Gellesch M."/>
            <person name="Goldberg J."/>
            <person name="Griggs A."/>
            <person name="Gujja S."/>
            <person name="Heilman E.R."/>
            <person name="Heiman D."/>
            <person name="Hepburn T."/>
            <person name="Howarth C."/>
            <person name="Jen D."/>
            <person name="Larson L."/>
            <person name="Mehta T."/>
            <person name="Neiman D."/>
            <person name="Pearson M."/>
            <person name="Roberts A."/>
            <person name="Saif S."/>
            <person name="Shea T."/>
            <person name="Shenoy N."/>
            <person name="Sisk P."/>
            <person name="Stolte C."/>
            <person name="Sykes S."/>
            <person name="Walk T."/>
            <person name="White J."/>
            <person name="Yandava C."/>
            <person name="Haas B."/>
            <person name="Nusbaum C."/>
            <person name="Birren B."/>
        </authorList>
    </citation>
    <scope>NUCLEOTIDE SEQUENCE [LARGE SCALE GENOMIC DNA]</scope>
    <source>
        <strain evidence="3">ATCC 64411 / 73-15</strain>
    </source>
</reference>
<accession>A0A0C4E807</accession>
<sequence length="101" mass="11537">MVINSPAVKTFIIKIIIKNKYITKPKKLIMAYFIKKVPEKYANGTGAFVPVTIKMITKKTIKYASQPVKMVPGRKPGNYTIVFNKSIKPFRIFKSDPARFI</sequence>
<dbReference type="EnsemblFungi" id="MAPG_08693T0">
    <property type="protein sequence ID" value="MAPG_08693T0"/>
    <property type="gene ID" value="MAPG_08693"/>
</dbReference>
<dbReference type="Proteomes" id="UP000011715">
    <property type="component" value="Unassembled WGS sequence"/>
</dbReference>
<evidence type="ECO:0000313" key="2">
    <source>
        <dbReference type="EnsemblFungi" id="MAPG_08693T0"/>
    </source>
</evidence>
<organism evidence="2 3">
    <name type="scientific">Magnaporthiopsis poae (strain ATCC 64411 / 73-15)</name>
    <name type="common">Kentucky bluegrass fungus</name>
    <name type="synonym">Magnaporthe poae</name>
    <dbReference type="NCBI Taxonomy" id="644358"/>
    <lineage>
        <taxon>Eukaryota</taxon>
        <taxon>Fungi</taxon>
        <taxon>Dikarya</taxon>
        <taxon>Ascomycota</taxon>
        <taxon>Pezizomycotina</taxon>
        <taxon>Sordariomycetes</taxon>
        <taxon>Sordariomycetidae</taxon>
        <taxon>Magnaporthales</taxon>
        <taxon>Magnaporthaceae</taxon>
        <taxon>Magnaporthiopsis</taxon>
    </lineage>
</organism>
<dbReference type="EMBL" id="GL876973">
    <property type="protein sequence ID" value="KLU89724.1"/>
    <property type="molecule type" value="Genomic_DNA"/>
</dbReference>
<reference evidence="1" key="2">
    <citation type="submission" date="2010-05" db="EMBL/GenBank/DDBJ databases">
        <title>The Genome Sequence of Magnaporthe poae strain ATCC 64411.</title>
        <authorList>
            <consortium name="The Broad Institute Genome Sequencing Platform"/>
            <consortium name="Broad Institute Genome Sequencing Center for Infectious Disease"/>
            <person name="Ma L.-J."/>
            <person name="Dead R."/>
            <person name="Young S."/>
            <person name="Zeng Q."/>
            <person name="Koehrsen M."/>
            <person name="Alvarado L."/>
            <person name="Berlin A."/>
            <person name="Chapman S.B."/>
            <person name="Chen Z."/>
            <person name="Freedman E."/>
            <person name="Gellesch M."/>
            <person name="Goldberg J."/>
            <person name="Griggs A."/>
            <person name="Gujja S."/>
            <person name="Heilman E.R."/>
            <person name="Heiman D."/>
            <person name="Hepburn T."/>
            <person name="Howarth C."/>
            <person name="Jen D."/>
            <person name="Larson L."/>
            <person name="Mehta T."/>
            <person name="Neiman D."/>
            <person name="Pearson M."/>
            <person name="Roberts A."/>
            <person name="Saif S."/>
            <person name="Shea T."/>
            <person name="Shenoy N."/>
            <person name="Sisk P."/>
            <person name="Stolte C."/>
            <person name="Sykes S."/>
            <person name="Walk T."/>
            <person name="White J."/>
            <person name="Yandava C."/>
            <person name="Haas B."/>
            <person name="Nusbaum C."/>
            <person name="Birren B."/>
        </authorList>
    </citation>
    <scope>NUCLEOTIDE SEQUENCE</scope>
    <source>
        <strain evidence="1">ATCC 64411</strain>
    </source>
</reference>
<dbReference type="AlphaFoldDB" id="A0A0C4E807"/>
<name>A0A0C4E807_MAGP6</name>
<dbReference type="VEuPathDB" id="FungiDB:MAPG_08693"/>
<keyword evidence="3" id="KW-1185">Reference proteome</keyword>
<reference evidence="2" key="4">
    <citation type="journal article" date="2015" name="G3 (Bethesda)">
        <title>Genome sequences of three phytopathogenic species of the Magnaporthaceae family of fungi.</title>
        <authorList>
            <person name="Okagaki L.H."/>
            <person name="Nunes C.C."/>
            <person name="Sailsbery J."/>
            <person name="Clay B."/>
            <person name="Brown D."/>
            <person name="John T."/>
            <person name="Oh Y."/>
            <person name="Young N."/>
            <person name="Fitzgerald M."/>
            <person name="Haas B.J."/>
            <person name="Zeng Q."/>
            <person name="Young S."/>
            <person name="Adiconis X."/>
            <person name="Fan L."/>
            <person name="Levin J.Z."/>
            <person name="Mitchell T.K."/>
            <person name="Okubara P.A."/>
            <person name="Farman M.L."/>
            <person name="Kohn L.M."/>
            <person name="Birren B."/>
            <person name="Ma L.-J."/>
            <person name="Dean R.A."/>
        </authorList>
    </citation>
    <scope>NUCLEOTIDE SEQUENCE</scope>
    <source>
        <strain evidence="2">ATCC 64411 / 73-15</strain>
    </source>
</reference>
<dbReference type="EMBL" id="ADBL01002108">
    <property type="status" value="NOT_ANNOTATED_CDS"/>
    <property type="molecule type" value="Genomic_DNA"/>
</dbReference>
<gene>
    <name evidence="1" type="ORF">MAPG_08693</name>
</gene>
<reference evidence="1" key="3">
    <citation type="submission" date="2011-03" db="EMBL/GenBank/DDBJ databases">
        <title>Annotation of Magnaporthe poae ATCC 64411.</title>
        <authorList>
            <person name="Ma L.-J."/>
            <person name="Dead R."/>
            <person name="Young S.K."/>
            <person name="Zeng Q."/>
            <person name="Gargeya S."/>
            <person name="Fitzgerald M."/>
            <person name="Haas B."/>
            <person name="Abouelleil A."/>
            <person name="Alvarado L."/>
            <person name="Arachchi H.M."/>
            <person name="Berlin A."/>
            <person name="Brown A."/>
            <person name="Chapman S.B."/>
            <person name="Chen Z."/>
            <person name="Dunbar C."/>
            <person name="Freedman E."/>
            <person name="Gearin G."/>
            <person name="Gellesch M."/>
            <person name="Goldberg J."/>
            <person name="Griggs A."/>
            <person name="Gujja S."/>
            <person name="Heiman D."/>
            <person name="Howarth C."/>
            <person name="Larson L."/>
            <person name="Lui A."/>
            <person name="MacDonald P.J.P."/>
            <person name="Mehta T."/>
            <person name="Montmayeur A."/>
            <person name="Murphy C."/>
            <person name="Neiman D."/>
            <person name="Pearson M."/>
            <person name="Priest M."/>
            <person name="Roberts A."/>
            <person name="Saif S."/>
            <person name="Shea T."/>
            <person name="Shenoy N."/>
            <person name="Sisk P."/>
            <person name="Stolte C."/>
            <person name="Sykes S."/>
            <person name="Yandava C."/>
            <person name="Wortman J."/>
            <person name="Nusbaum C."/>
            <person name="Birren B."/>
        </authorList>
    </citation>
    <scope>NUCLEOTIDE SEQUENCE</scope>
    <source>
        <strain evidence="1">ATCC 64411</strain>
    </source>
</reference>
<evidence type="ECO:0000313" key="3">
    <source>
        <dbReference type="Proteomes" id="UP000011715"/>
    </source>
</evidence>
<proteinExistence type="predicted"/>
<protein>
    <submittedName>
        <fullName evidence="1 2">Uncharacterized protein</fullName>
    </submittedName>
</protein>
<reference evidence="2" key="5">
    <citation type="submission" date="2015-06" db="UniProtKB">
        <authorList>
            <consortium name="EnsemblFungi"/>
        </authorList>
    </citation>
    <scope>IDENTIFICATION</scope>
    <source>
        <strain evidence="2">ATCC 64411</strain>
    </source>
</reference>